<keyword evidence="1" id="KW-0812">Transmembrane</keyword>
<name>A0A151ANK3_9CLOT</name>
<feature type="transmembrane region" description="Helical" evidence="1">
    <location>
        <begin position="12"/>
        <end position="33"/>
    </location>
</feature>
<keyword evidence="4" id="KW-1185">Reference proteome</keyword>
<comment type="caution">
    <text evidence="3">The sequence shown here is derived from an EMBL/GenBank/DDBJ whole genome shotgun (WGS) entry which is preliminary data.</text>
</comment>
<dbReference type="PATRIC" id="fig|1121305.3.peg.1432"/>
<keyword evidence="1" id="KW-0472">Membrane</keyword>
<evidence type="ECO:0000256" key="1">
    <source>
        <dbReference type="SAM" id="Phobius"/>
    </source>
</evidence>
<dbReference type="InterPro" id="IPR058620">
    <property type="entry name" value="YtrI_C"/>
</dbReference>
<sequence>MAKVEDKSKYFTFFSLGLFLGVILGVVFINLLVSYRIDSYIKEIKYLKTTIDEEKARLEKLEEAIDKKKPLVKEINVELSFPENEQDDIVKIALQKHIKEKFDGIIGKDVDKIDGDILCQMLDKRIMKLDGKEYQLKIEKIIISQEIKFWIEVRVI</sequence>
<dbReference type="STRING" id="1121305.CLCOL_14270"/>
<evidence type="ECO:0000259" key="2">
    <source>
        <dbReference type="Pfam" id="PF26347"/>
    </source>
</evidence>
<dbReference type="AlphaFoldDB" id="A0A151ANK3"/>
<organism evidence="3 4">
    <name type="scientific">Clostridium colicanis DSM 13634</name>
    <dbReference type="NCBI Taxonomy" id="1121305"/>
    <lineage>
        <taxon>Bacteria</taxon>
        <taxon>Bacillati</taxon>
        <taxon>Bacillota</taxon>
        <taxon>Clostridia</taxon>
        <taxon>Eubacteriales</taxon>
        <taxon>Clostridiaceae</taxon>
        <taxon>Clostridium</taxon>
    </lineage>
</organism>
<gene>
    <name evidence="3" type="ORF">CLCOL_14270</name>
</gene>
<evidence type="ECO:0000313" key="3">
    <source>
        <dbReference type="EMBL" id="KYH28987.1"/>
    </source>
</evidence>
<keyword evidence="1" id="KW-1133">Transmembrane helix</keyword>
<reference evidence="3 4" key="1">
    <citation type="submission" date="2016-02" db="EMBL/GenBank/DDBJ databases">
        <title>Genome sequence of Clostridium colicanis DSM 13634.</title>
        <authorList>
            <person name="Poehlein A."/>
            <person name="Daniel R."/>
        </authorList>
    </citation>
    <scope>NUCLEOTIDE SEQUENCE [LARGE SCALE GENOMIC DNA]</scope>
    <source>
        <strain evidence="3 4">DSM 13634</strain>
    </source>
</reference>
<proteinExistence type="predicted"/>
<accession>A0A151ANK3</accession>
<evidence type="ECO:0000313" key="4">
    <source>
        <dbReference type="Proteomes" id="UP000075374"/>
    </source>
</evidence>
<dbReference type="EMBL" id="LTBB01000006">
    <property type="protein sequence ID" value="KYH28987.1"/>
    <property type="molecule type" value="Genomic_DNA"/>
</dbReference>
<dbReference type="RefSeq" id="WP_207644350.1">
    <property type="nucleotide sequence ID" value="NZ_LTBB01000006.1"/>
</dbReference>
<feature type="domain" description="Sporulation membrane protein YtrI C-terminal" evidence="2">
    <location>
        <begin position="73"/>
        <end position="153"/>
    </location>
</feature>
<dbReference type="Proteomes" id="UP000075374">
    <property type="component" value="Unassembled WGS sequence"/>
</dbReference>
<protein>
    <recommendedName>
        <fullName evidence="2">Sporulation membrane protein YtrI C-terminal domain-containing protein</fullName>
    </recommendedName>
</protein>
<dbReference type="Pfam" id="PF26347">
    <property type="entry name" value="YtrI_sporulation"/>
    <property type="match status" value="1"/>
</dbReference>